<feature type="binding site" evidence="5">
    <location>
        <begin position="228"/>
        <end position="235"/>
    </location>
    <ligand>
        <name>ATP</name>
        <dbReference type="ChEBI" id="CHEBI:30616"/>
    </ligand>
</feature>
<dbReference type="Proteomes" id="UP000294508">
    <property type="component" value="Unassembled WGS sequence"/>
</dbReference>
<dbReference type="PANTHER" id="PTHR11070">
    <property type="entry name" value="UVRD / RECB / PCRA DNA HELICASE FAMILY MEMBER"/>
    <property type="match status" value="1"/>
</dbReference>
<dbReference type="SUPFAM" id="SSF52540">
    <property type="entry name" value="P-loop containing nucleoside triphosphate hydrolases"/>
    <property type="match status" value="1"/>
</dbReference>
<accession>A0A4R2HNH7</accession>
<keyword evidence="4 5" id="KW-0067">ATP-binding</keyword>
<dbReference type="GO" id="GO:0043138">
    <property type="term" value="F:3'-5' DNA helicase activity"/>
    <property type="evidence" value="ECO:0007669"/>
    <property type="project" value="TreeGrafter"/>
</dbReference>
<dbReference type="GO" id="GO:0003677">
    <property type="term" value="F:DNA binding"/>
    <property type="evidence" value="ECO:0007669"/>
    <property type="project" value="InterPro"/>
</dbReference>
<evidence type="ECO:0000313" key="8">
    <source>
        <dbReference type="Proteomes" id="UP000294508"/>
    </source>
</evidence>
<dbReference type="AlphaFoldDB" id="A0A4R2HNH7"/>
<dbReference type="PROSITE" id="PS51198">
    <property type="entry name" value="UVRD_HELICASE_ATP_BIND"/>
    <property type="match status" value="1"/>
</dbReference>
<evidence type="ECO:0000256" key="1">
    <source>
        <dbReference type="ARBA" id="ARBA00022741"/>
    </source>
</evidence>
<keyword evidence="3 5" id="KW-0347">Helicase</keyword>
<evidence type="ECO:0000256" key="5">
    <source>
        <dbReference type="PROSITE-ProRule" id="PRU00560"/>
    </source>
</evidence>
<gene>
    <name evidence="7" type="ORF">EV652_104115</name>
</gene>
<reference evidence="7 8" key="1">
    <citation type="journal article" date="2015" name="Stand. Genomic Sci.">
        <title>Genomic Encyclopedia of Bacterial and Archaeal Type Strains, Phase III: the genomes of soil and plant-associated and newly described type strains.</title>
        <authorList>
            <person name="Whitman W.B."/>
            <person name="Woyke T."/>
            <person name="Klenk H.P."/>
            <person name="Zhou Y."/>
            <person name="Lilburn T.G."/>
            <person name="Beck B.J."/>
            <person name="De Vos P."/>
            <person name="Vandamme P."/>
            <person name="Eisen J.A."/>
            <person name="Garrity G."/>
            <person name="Hugenholtz P."/>
            <person name="Kyrpides N.C."/>
        </authorList>
    </citation>
    <scope>NUCLEOTIDE SEQUENCE [LARGE SCALE GENOMIC DNA]</scope>
    <source>
        <strain evidence="7 8">VKM Ac-2572</strain>
    </source>
</reference>
<keyword evidence="8" id="KW-1185">Reference proteome</keyword>
<organism evidence="7 8">
    <name type="scientific">Kribbella steppae</name>
    <dbReference type="NCBI Taxonomy" id="2512223"/>
    <lineage>
        <taxon>Bacteria</taxon>
        <taxon>Bacillati</taxon>
        <taxon>Actinomycetota</taxon>
        <taxon>Actinomycetes</taxon>
        <taxon>Propionibacteriales</taxon>
        <taxon>Kribbellaceae</taxon>
        <taxon>Kribbella</taxon>
    </lineage>
</organism>
<comment type="caution">
    <text evidence="7">The sequence shown here is derived from an EMBL/GenBank/DDBJ whole genome shotgun (WGS) entry which is preliminary data.</text>
</comment>
<dbReference type="PANTHER" id="PTHR11070:SF45">
    <property type="entry name" value="DNA 3'-5' HELICASE"/>
    <property type="match status" value="1"/>
</dbReference>
<evidence type="ECO:0000313" key="7">
    <source>
        <dbReference type="EMBL" id="TCO32509.1"/>
    </source>
</evidence>
<dbReference type="EMBL" id="SLWN01000004">
    <property type="protein sequence ID" value="TCO32509.1"/>
    <property type="molecule type" value="Genomic_DNA"/>
</dbReference>
<dbReference type="GO" id="GO:0005524">
    <property type="term" value="F:ATP binding"/>
    <property type="evidence" value="ECO:0007669"/>
    <property type="project" value="UniProtKB-UniRule"/>
</dbReference>
<protein>
    <submittedName>
        <fullName evidence="7">DNA helicase IV</fullName>
    </submittedName>
</protein>
<keyword evidence="1 5" id="KW-0547">Nucleotide-binding</keyword>
<dbReference type="InterPro" id="IPR000212">
    <property type="entry name" value="DNA_helicase_UvrD/REP"/>
</dbReference>
<dbReference type="InterPro" id="IPR027417">
    <property type="entry name" value="P-loop_NTPase"/>
</dbReference>
<dbReference type="GO" id="GO:0016787">
    <property type="term" value="F:hydrolase activity"/>
    <property type="evidence" value="ECO:0007669"/>
    <property type="project" value="UniProtKB-UniRule"/>
</dbReference>
<keyword evidence="2 5" id="KW-0378">Hydrolase</keyword>
<sequence>MPLSGHLITDYQEIPRCAMGLGGKVTDEVLAREIAAEQGDVTTMYDRLDVLRERARGELARVQQEETTETEQSYTERESFTDLFSGRFAQLSSVERGLCFGRIDTGDDERFHVGRIGLFDEDYDPLLIDWRTPVAQVFYWATPAAPLGVTRRRHIRLQGRSVVGVDDDVLDLDAIGDSERRTLIGEAALLSSLGASRTGRMNEIVATIQSEQDEIIRSGLPGVLVVQGGPGTGKTVVALHRAAYLLYTHREQLARSGVLVVGPNSTFLRYIDQVLPSLGETDVVLATISELYPGVVATAPESETAARVKGGEAMADVLAQAVRDFQLVPTAPIELKVDQQRLVLRPGAVRKARQRARDTDRPHNRARPIFVRGILTALTNQIVDRLGRQYLSEEDIKDIRKELAEDDRVRALLDRLWPELTPQILVSVLLSSPERLEAAAPQLADDERAAVLRPVDADWTQSDVALLDEAAELLGDTDGTVAARNRKDADDAATEAANREYARGVVQIELTADRMTLMPWEIEQFAELVHRRTQLIENPGTVAERAASDRTWVFGHVIVDEAQELSAMDWRMLMRRCPRRSMTLVGDIAQTGSAAGIASWADVLDKYAPRRWRSAQLTVNYRTPLEIMAVAADVLAAIDPTLSPPDSVRETGIQPWIDAVPPDAFLDVLVATIKFERQALGDGRLAVIVPTPRYDELAAVLFDVAHGHDPSVLDADTALLDVAQSKGLEFDAVLIADPAGIINESDRGLSDLYVALTRPTKRLTILSPGDLPEVLRRTPQR</sequence>
<feature type="domain" description="UvrD-like helicase ATP-binding" evidence="6">
    <location>
        <begin position="207"/>
        <end position="624"/>
    </location>
</feature>
<evidence type="ECO:0000259" key="6">
    <source>
        <dbReference type="PROSITE" id="PS51198"/>
    </source>
</evidence>
<proteinExistence type="predicted"/>
<evidence type="ECO:0000256" key="3">
    <source>
        <dbReference type="ARBA" id="ARBA00022806"/>
    </source>
</evidence>
<evidence type="ECO:0000256" key="2">
    <source>
        <dbReference type="ARBA" id="ARBA00022801"/>
    </source>
</evidence>
<name>A0A4R2HNH7_9ACTN</name>
<evidence type="ECO:0000256" key="4">
    <source>
        <dbReference type="ARBA" id="ARBA00022840"/>
    </source>
</evidence>
<dbReference type="GO" id="GO:0000725">
    <property type="term" value="P:recombinational repair"/>
    <property type="evidence" value="ECO:0007669"/>
    <property type="project" value="TreeGrafter"/>
</dbReference>
<dbReference type="GO" id="GO:0005829">
    <property type="term" value="C:cytosol"/>
    <property type="evidence" value="ECO:0007669"/>
    <property type="project" value="TreeGrafter"/>
</dbReference>
<dbReference type="Gene3D" id="3.40.50.300">
    <property type="entry name" value="P-loop containing nucleotide triphosphate hydrolases"/>
    <property type="match status" value="3"/>
</dbReference>
<dbReference type="InterPro" id="IPR014016">
    <property type="entry name" value="UvrD-like_ATP-bd"/>
</dbReference>